<dbReference type="InterPro" id="IPR049560">
    <property type="entry name" value="MeTrfase_RsmB-F_NOP2_cat"/>
</dbReference>
<dbReference type="PRINTS" id="PR02008">
    <property type="entry name" value="RCMTFAMILY"/>
</dbReference>
<sequence length="524" mass="57379">MSGGFRSRSESARHLKSDAKGAKQTPSDRGASHSGRKAPQQRRNRQRNDNNKRHQNQRASSGGNKPNRKPAREHHRDVPRYVAWQALFRVDTENAFGNIILPSLMKEYGLSGRDAAFTTELGYGSLRARGLVDAVIGECSSRPLEAIDPAVIAVLRLGTYQLLRMRVGNHAAINTSVDLCQEVDKPKAKRFVNAVLHSVAQRTESEWIDHLTKNADPFERMALATAHPEWIVKVFRDSLGDYAISELSDALIADDARPRVHLVARPGEITAEELALVTGGEQASYSPYGVVLEEGDPGAIPAVREGMAAVQDEGSQLIARAAAEAPLEGDETGQWLDLCAGPGGKTALMACLARIDGAHIDAVEPVPHRARLVEKTASGLPVTVYTVDGRQSGLEAHYDRTLVDAPCTGLGALRRRPEARWRKSPDDVPGLVRLQRELLAAGAELTRPGGIVVYSTCSPHLEETVEIVDWAEKNCPLQPLDTVDYMCGMHHCRAGENAVQMWPHRHGTDAMFVQIFRRSATPER</sequence>
<dbReference type="SUPFAM" id="SSF48013">
    <property type="entry name" value="NusB-like"/>
    <property type="match status" value="1"/>
</dbReference>
<dbReference type="SUPFAM" id="SSF53335">
    <property type="entry name" value="S-adenosyl-L-methionine-dependent methyltransferases"/>
    <property type="match status" value="1"/>
</dbReference>
<evidence type="ECO:0000313" key="9">
    <source>
        <dbReference type="Proteomes" id="UP000249432"/>
    </source>
</evidence>
<name>A0A2W5V4I3_9CORY</name>
<feature type="compositionally biased region" description="Basic residues" evidence="6">
    <location>
        <begin position="34"/>
        <end position="45"/>
    </location>
</feature>
<dbReference type="InterPro" id="IPR023267">
    <property type="entry name" value="RCMT"/>
</dbReference>
<evidence type="ECO:0000256" key="5">
    <source>
        <dbReference type="PROSITE-ProRule" id="PRU01023"/>
    </source>
</evidence>
<dbReference type="GO" id="GO:0001510">
    <property type="term" value="P:RNA methylation"/>
    <property type="evidence" value="ECO:0007669"/>
    <property type="project" value="InterPro"/>
</dbReference>
<reference evidence="8 9" key="1">
    <citation type="submission" date="2017-08" db="EMBL/GenBank/DDBJ databases">
        <title>Infants hospitalized years apart are colonized by the same room-sourced microbial strains.</title>
        <authorList>
            <person name="Brooks B."/>
            <person name="Olm M.R."/>
            <person name="Firek B.A."/>
            <person name="Baker R."/>
            <person name="Thomas B.C."/>
            <person name="Morowitz M.J."/>
            <person name="Banfield J.F."/>
        </authorList>
    </citation>
    <scope>NUCLEOTIDE SEQUENCE [LARGE SCALE GENOMIC DNA]</scope>
    <source>
        <strain evidence="8">S2_003_000_R1_3</strain>
    </source>
</reference>
<feature type="binding site" evidence="5">
    <location>
        <position position="404"/>
    </location>
    <ligand>
        <name>S-adenosyl-L-methionine</name>
        <dbReference type="ChEBI" id="CHEBI:59789"/>
    </ligand>
</feature>
<feature type="binding site" evidence="5">
    <location>
        <begin position="339"/>
        <end position="345"/>
    </location>
    <ligand>
        <name>S-adenosyl-L-methionine</name>
        <dbReference type="ChEBI" id="CHEBI:59789"/>
    </ligand>
</feature>
<keyword evidence="4 5" id="KW-0694">RNA-binding</keyword>
<dbReference type="PROSITE" id="PS51686">
    <property type="entry name" value="SAM_MT_RSMB_NOP"/>
    <property type="match status" value="1"/>
</dbReference>
<dbReference type="PANTHER" id="PTHR22807">
    <property type="entry name" value="NOP2 YEAST -RELATED NOL1/NOP2/FMU SUN DOMAIN-CONTAINING"/>
    <property type="match status" value="1"/>
</dbReference>
<keyword evidence="3 5" id="KW-0949">S-adenosyl-L-methionine</keyword>
<feature type="compositionally biased region" description="Basic and acidic residues" evidence="6">
    <location>
        <begin position="7"/>
        <end position="21"/>
    </location>
</feature>
<dbReference type="Gene3D" id="1.10.940.10">
    <property type="entry name" value="NusB-like"/>
    <property type="match status" value="1"/>
</dbReference>
<feature type="domain" description="SAM-dependent MTase RsmB/NOP-type" evidence="7">
    <location>
        <begin position="236"/>
        <end position="519"/>
    </location>
</feature>
<organism evidence="8 9">
    <name type="scientific">Corynebacterium kroppenstedtii</name>
    <dbReference type="NCBI Taxonomy" id="161879"/>
    <lineage>
        <taxon>Bacteria</taxon>
        <taxon>Bacillati</taxon>
        <taxon>Actinomycetota</taxon>
        <taxon>Actinomycetes</taxon>
        <taxon>Mycobacteriales</taxon>
        <taxon>Corynebacteriaceae</taxon>
        <taxon>Corynebacterium</taxon>
    </lineage>
</organism>
<feature type="active site" description="Nucleophile" evidence="5">
    <location>
        <position position="457"/>
    </location>
</feature>
<dbReference type="GO" id="GO:0008173">
    <property type="term" value="F:RNA methyltransferase activity"/>
    <property type="evidence" value="ECO:0007669"/>
    <property type="project" value="InterPro"/>
</dbReference>
<dbReference type="Proteomes" id="UP000249432">
    <property type="component" value="Unassembled WGS sequence"/>
</dbReference>
<feature type="binding site" evidence="5">
    <location>
        <position position="364"/>
    </location>
    <ligand>
        <name>S-adenosyl-L-methionine</name>
        <dbReference type="ChEBI" id="CHEBI:59789"/>
    </ligand>
</feature>
<dbReference type="RefSeq" id="WP_303734813.1">
    <property type="nucleotide sequence ID" value="NZ_CAKZHK010000009.1"/>
</dbReference>
<feature type="region of interest" description="Disordered" evidence="6">
    <location>
        <begin position="1"/>
        <end position="76"/>
    </location>
</feature>
<accession>A0A2W5V4I3</accession>
<protein>
    <submittedName>
        <fullName evidence="8">MFS transporter</fullName>
    </submittedName>
</protein>
<dbReference type="InterPro" id="IPR006027">
    <property type="entry name" value="NusB_RsmB_TIM44"/>
</dbReference>
<dbReference type="PANTHER" id="PTHR22807:SF53">
    <property type="entry name" value="RIBOSOMAL RNA SMALL SUBUNIT METHYLTRANSFERASE B-RELATED"/>
    <property type="match status" value="1"/>
</dbReference>
<keyword evidence="2 5" id="KW-0808">Transferase</keyword>
<keyword evidence="1 5" id="KW-0489">Methyltransferase</keyword>
<dbReference type="InterPro" id="IPR029063">
    <property type="entry name" value="SAM-dependent_MTases_sf"/>
</dbReference>
<dbReference type="CDD" id="cd02440">
    <property type="entry name" value="AdoMet_MTases"/>
    <property type="match status" value="1"/>
</dbReference>
<dbReference type="InterPro" id="IPR001678">
    <property type="entry name" value="MeTrfase_RsmB-F_NOP2_dom"/>
</dbReference>
<dbReference type="InterPro" id="IPR035926">
    <property type="entry name" value="NusB-like_sf"/>
</dbReference>
<evidence type="ECO:0000313" key="8">
    <source>
        <dbReference type="EMBL" id="PZR04911.1"/>
    </source>
</evidence>
<comment type="similarity">
    <text evidence="5">Belongs to the class I-like SAM-binding methyltransferase superfamily. RsmB/NOP family.</text>
</comment>
<evidence type="ECO:0000259" key="7">
    <source>
        <dbReference type="PROSITE" id="PS51686"/>
    </source>
</evidence>
<dbReference type="Gene3D" id="3.40.50.150">
    <property type="entry name" value="Vaccinia Virus protein VP39"/>
    <property type="match status" value="1"/>
</dbReference>
<dbReference type="AlphaFoldDB" id="A0A2W5V4I3"/>
<proteinExistence type="inferred from homology"/>
<dbReference type="Pfam" id="PF01029">
    <property type="entry name" value="NusB"/>
    <property type="match status" value="1"/>
</dbReference>
<evidence type="ECO:0000256" key="2">
    <source>
        <dbReference type="ARBA" id="ARBA00022679"/>
    </source>
</evidence>
<feature type="binding site" evidence="5">
    <location>
        <position position="388"/>
    </location>
    <ligand>
        <name>S-adenosyl-L-methionine</name>
        <dbReference type="ChEBI" id="CHEBI:59789"/>
    </ligand>
</feature>
<dbReference type="GO" id="GO:0006355">
    <property type="term" value="P:regulation of DNA-templated transcription"/>
    <property type="evidence" value="ECO:0007669"/>
    <property type="project" value="InterPro"/>
</dbReference>
<comment type="caution">
    <text evidence="8">The sequence shown here is derived from an EMBL/GenBank/DDBJ whole genome shotgun (WGS) entry which is preliminary data.</text>
</comment>
<evidence type="ECO:0000256" key="1">
    <source>
        <dbReference type="ARBA" id="ARBA00022603"/>
    </source>
</evidence>
<evidence type="ECO:0000256" key="4">
    <source>
        <dbReference type="ARBA" id="ARBA00022884"/>
    </source>
</evidence>
<evidence type="ECO:0000256" key="6">
    <source>
        <dbReference type="SAM" id="MobiDB-lite"/>
    </source>
</evidence>
<evidence type="ECO:0000256" key="3">
    <source>
        <dbReference type="ARBA" id="ARBA00022691"/>
    </source>
</evidence>
<dbReference type="GO" id="GO:0003723">
    <property type="term" value="F:RNA binding"/>
    <property type="evidence" value="ECO:0007669"/>
    <property type="project" value="UniProtKB-UniRule"/>
</dbReference>
<gene>
    <name evidence="8" type="ORF">DI525_05770</name>
</gene>
<dbReference type="Pfam" id="PF01189">
    <property type="entry name" value="Methyltr_RsmB-F"/>
    <property type="match status" value="1"/>
</dbReference>
<dbReference type="EMBL" id="QFRA01000011">
    <property type="protein sequence ID" value="PZR04911.1"/>
    <property type="molecule type" value="Genomic_DNA"/>
</dbReference>